<accession>A0A3Q2P9H6</accession>
<dbReference type="InterPro" id="IPR008405">
    <property type="entry name" value="ApoL"/>
</dbReference>
<dbReference type="GO" id="GO:0005576">
    <property type="term" value="C:extracellular region"/>
    <property type="evidence" value="ECO:0007669"/>
    <property type="project" value="InterPro"/>
</dbReference>
<dbReference type="GO" id="GO:0016020">
    <property type="term" value="C:membrane"/>
    <property type="evidence" value="ECO:0007669"/>
    <property type="project" value="TreeGrafter"/>
</dbReference>
<dbReference type="Pfam" id="PF05461">
    <property type="entry name" value="ApoL"/>
    <property type="match status" value="1"/>
</dbReference>
<evidence type="ECO:0000313" key="4">
    <source>
        <dbReference type="Proteomes" id="UP000265000"/>
    </source>
</evidence>
<dbReference type="GO" id="GO:0006869">
    <property type="term" value="P:lipid transport"/>
    <property type="evidence" value="ECO:0007669"/>
    <property type="project" value="InterPro"/>
</dbReference>
<feature type="transmembrane region" description="Helical" evidence="2">
    <location>
        <begin position="58"/>
        <end position="81"/>
    </location>
</feature>
<dbReference type="Gene3D" id="1.20.1170.10">
    <property type="match status" value="1"/>
</dbReference>
<dbReference type="Proteomes" id="UP000265000">
    <property type="component" value="Unplaced"/>
</dbReference>
<sequence length="222" mass="23009">GGDLKSLIHELNSISDNLNKFSKNTKIAGITGGASSAAGGVAAAAGVILAPFTGGASLALTVVGAGVAAAGGVTGASAAIAHKANLNQDTKRLDKTLNDFSVRYDEILTCLRYINEGMDQLKQYGVAFLNKTLMDSKAAACAVKLATGEASAMASEKSSTASGMLKGFAVGMDFYFTQDKDGQKLKKGLESKLAKKVRKLADDLDEGLKELMNINDVFSKHV</sequence>
<feature type="transmembrane region" description="Helical" evidence="2">
    <location>
        <begin position="27"/>
        <end position="52"/>
    </location>
</feature>
<evidence type="ECO:0000313" key="3">
    <source>
        <dbReference type="Ensembl" id="ENSFHEP00000009179.1"/>
    </source>
</evidence>
<reference evidence="3" key="1">
    <citation type="submission" date="2025-08" db="UniProtKB">
        <authorList>
            <consortium name="Ensembl"/>
        </authorList>
    </citation>
    <scope>IDENTIFICATION</scope>
</reference>
<keyword evidence="2" id="KW-0472">Membrane</keyword>
<dbReference type="GO" id="GO:0042157">
    <property type="term" value="P:lipoprotein metabolic process"/>
    <property type="evidence" value="ECO:0007669"/>
    <property type="project" value="InterPro"/>
</dbReference>
<organism evidence="3 4">
    <name type="scientific">Fundulus heteroclitus</name>
    <name type="common">Killifish</name>
    <name type="synonym">Mummichog</name>
    <dbReference type="NCBI Taxonomy" id="8078"/>
    <lineage>
        <taxon>Eukaryota</taxon>
        <taxon>Metazoa</taxon>
        <taxon>Chordata</taxon>
        <taxon>Craniata</taxon>
        <taxon>Vertebrata</taxon>
        <taxon>Euteleostomi</taxon>
        <taxon>Actinopterygii</taxon>
        <taxon>Neopterygii</taxon>
        <taxon>Teleostei</taxon>
        <taxon>Neoteleostei</taxon>
        <taxon>Acanthomorphata</taxon>
        <taxon>Ovalentaria</taxon>
        <taxon>Atherinomorphae</taxon>
        <taxon>Cyprinodontiformes</taxon>
        <taxon>Fundulidae</taxon>
        <taxon>Fundulus</taxon>
    </lineage>
</organism>
<dbReference type="GeneTree" id="ENSGT01030000234789"/>
<comment type="similarity">
    <text evidence="1">Belongs to the apolipoprotein L family.</text>
</comment>
<dbReference type="PANTHER" id="PTHR14096:SF59">
    <property type="entry name" value="APOLIPOPROTEIN L, 1 ISOFORM X1"/>
    <property type="match status" value="1"/>
</dbReference>
<keyword evidence="2" id="KW-0812">Transmembrane</keyword>
<keyword evidence="2" id="KW-1133">Transmembrane helix</keyword>
<name>A0A3Q2P9H6_FUNHE</name>
<dbReference type="GO" id="GO:0008289">
    <property type="term" value="F:lipid binding"/>
    <property type="evidence" value="ECO:0007669"/>
    <property type="project" value="InterPro"/>
</dbReference>
<reference evidence="3" key="2">
    <citation type="submission" date="2025-09" db="UniProtKB">
        <authorList>
            <consortium name="Ensembl"/>
        </authorList>
    </citation>
    <scope>IDENTIFICATION</scope>
</reference>
<protein>
    <submittedName>
        <fullName evidence="3">Uncharacterized protein</fullName>
    </submittedName>
</protein>
<proteinExistence type="inferred from homology"/>
<dbReference type="PANTHER" id="PTHR14096">
    <property type="entry name" value="APOLIPOPROTEIN L"/>
    <property type="match status" value="1"/>
</dbReference>
<dbReference type="Ensembl" id="ENSFHET00000000922.1">
    <property type="protein sequence ID" value="ENSFHEP00000009179.1"/>
    <property type="gene ID" value="ENSFHEG00000010413.1"/>
</dbReference>
<keyword evidence="4" id="KW-1185">Reference proteome</keyword>
<dbReference type="AlphaFoldDB" id="A0A3Q2P9H6"/>
<evidence type="ECO:0000256" key="2">
    <source>
        <dbReference type="SAM" id="Phobius"/>
    </source>
</evidence>
<evidence type="ECO:0000256" key="1">
    <source>
        <dbReference type="ARBA" id="ARBA00010090"/>
    </source>
</evidence>